<protein>
    <recommendedName>
        <fullName evidence="5">Copper transport protein</fullName>
    </recommendedName>
</protein>
<gene>
    <name evidence="6" type="ORF">NQ314_006008</name>
</gene>
<feature type="transmembrane region" description="Helical" evidence="5">
    <location>
        <begin position="95"/>
        <end position="116"/>
    </location>
</feature>
<comment type="caution">
    <text evidence="6">The sequence shown here is derived from an EMBL/GenBank/DDBJ whole genome shotgun (WGS) entry which is preliminary data.</text>
</comment>
<dbReference type="Pfam" id="PF04145">
    <property type="entry name" value="Ctr"/>
    <property type="match status" value="1"/>
</dbReference>
<keyword evidence="3 5" id="KW-1133">Transmembrane helix</keyword>
<comment type="subcellular location">
    <subcellularLocation>
        <location evidence="1 5">Membrane</location>
        <topology evidence="1 5">Multi-pass membrane protein</topology>
    </subcellularLocation>
</comment>
<organism evidence="6 7">
    <name type="scientific">Rhamnusium bicolor</name>
    <dbReference type="NCBI Taxonomy" id="1586634"/>
    <lineage>
        <taxon>Eukaryota</taxon>
        <taxon>Metazoa</taxon>
        <taxon>Ecdysozoa</taxon>
        <taxon>Arthropoda</taxon>
        <taxon>Hexapoda</taxon>
        <taxon>Insecta</taxon>
        <taxon>Pterygota</taxon>
        <taxon>Neoptera</taxon>
        <taxon>Endopterygota</taxon>
        <taxon>Coleoptera</taxon>
        <taxon>Polyphaga</taxon>
        <taxon>Cucujiformia</taxon>
        <taxon>Chrysomeloidea</taxon>
        <taxon>Cerambycidae</taxon>
        <taxon>Lepturinae</taxon>
        <taxon>Rhagiini</taxon>
        <taxon>Rhamnusium</taxon>
    </lineage>
</organism>
<evidence type="ECO:0000256" key="3">
    <source>
        <dbReference type="ARBA" id="ARBA00022989"/>
    </source>
</evidence>
<dbReference type="Proteomes" id="UP001162156">
    <property type="component" value="Unassembled WGS sequence"/>
</dbReference>
<name>A0AAV8ZAP6_9CUCU</name>
<evidence type="ECO:0000256" key="2">
    <source>
        <dbReference type="ARBA" id="ARBA00022692"/>
    </source>
</evidence>
<evidence type="ECO:0000313" key="6">
    <source>
        <dbReference type="EMBL" id="KAJ8961026.1"/>
    </source>
</evidence>
<dbReference type="GO" id="GO:0005375">
    <property type="term" value="F:copper ion transmembrane transporter activity"/>
    <property type="evidence" value="ECO:0007669"/>
    <property type="project" value="UniProtKB-UniRule"/>
</dbReference>
<keyword evidence="7" id="KW-1185">Reference proteome</keyword>
<dbReference type="PANTHER" id="PTHR12483:SF27">
    <property type="entry name" value="COPPER TRANSPORT PROTEIN CTR1"/>
    <property type="match status" value="1"/>
</dbReference>
<comment type="similarity">
    <text evidence="5">Belongs to the copper transporter (Ctr) (TC 1.A.56) family. SLC31A subfamily.</text>
</comment>
<reference evidence="6" key="1">
    <citation type="journal article" date="2023" name="Insect Mol. Biol.">
        <title>Genome sequencing provides insights into the evolution of gene families encoding plant cell wall-degrading enzymes in longhorned beetles.</title>
        <authorList>
            <person name="Shin N.R."/>
            <person name="Okamura Y."/>
            <person name="Kirsch R."/>
            <person name="Pauchet Y."/>
        </authorList>
    </citation>
    <scope>NUCLEOTIDE SEQUENCE</scope>
    <source>
        <strain evidence="6">RBIC_L_NR</strain>
    </source>
</reference>
<proteinExistence type="inferred from homology"/>
<sequence>MNTESFWWGTKVENFLFKGFSVNSITGLLGICVLMCSMSFIFEYLRYLQTKQKQKELILRAKQIKQLCPTESASLLAQTITNLRNPLNITLFDRALLFGTEVSLWLLLQNLGYFIMLGVMVYNGWFLVSAVTGGGLGYFIFGQMFMKINIQNCHIMRDAYCTQICGETDIEATDRDGESTPAHVDSPSTSQNILECHNRNISHNVDVNVHANCHA</sequence>
<keyword evidence="2 5" id="KW-0812">Transmembrane</keyword>
<feature type="transmembrane region" description="Helical" evidence="5">
    <location>
        <begin position="122"/>
        <end position="141"/>
    </location>
</feature>
<dbReference type="AlphaFoldDB" id="A0AAV8ZAP6"/>
<dbReference type="EMBL" id="JANEYF010001623">
    <property type="protein sequence ID" value="KAJ8961026.1"/>
    <property type="molecule type" value="Genomic_DNA"/>
</dbReference>
<dbReference type="PANTHER" id="PTHR12483">
    <property type="entry name" value="SOLUTE CARRIER FAMILY 31 COPPER TRANSPORTERS"/>
    <property type="match status" value="1"/>
</dbReference>
<dbReference type="GO" id="GO:0005886">
    <property type="term" value="C:plasma membrane"/>
    <property type="evidence" value="ECO:0007669"/>
    <property type="project" value="TreeGrafter"/>
</dbReference>
<evidence type="ECO:0000313" key="7">
    <source>
        <dbReference type="Proteomes" id="UP001162156"/>
    </source>
</evidence>
<feature type="transmembrane region" description="Helical" evidence="5">
    <location>
        <begin position="20"/>
        <end position="45"/>
    </location>
</feature>
<accession>A0AAV8ZAP6</accession>
<keyword evidence="5" id="KW-0187">Copper transport</keyword>
<evidence type="ECO:0000256" key="1">
    <source>
        <dbReference type="ARBA" id="ARBA00004141"/>
    </source>
</evidence>
<keyword evidence="5" id="KW-0406">Ion transport</keyword>
<evidence type="ECO:0000256" key="5">
    <source>
        <dbReference type="RuleBase" id="RU367022"/>
    </source>
</evidence>
<evidence type="ECO:0000256" key="4">
    <source>
        <dbReference type="ARBA" id="ARBA00023136"/>
    </source>
</evidence>
<keyword evidence="5" id="KW-0813">Transport</keyword>
<keyword evidence="5" id="KW-0186">Copper</keyword>
<dbReference type="InterPro" id="IPR007274">
    <property type="entry name" value="Cop_transporter"/>
</dbReference>
<keyword evidence="4 5" id="KW-0472">Membrane</keyword>